<reference evidence="2" key="1">
    <citation type="submission" date="2020-01" db="EMBL/GenBank/DDBJ databases">
        <authorList>
            <person name="Qin S."/>
        </authorList>
    </citation>
    <scope>NUCLEOTIDE SEQUENCE</scope>
    <source>
        <strain evidence="2">CVir17-16-YZ6g</strain>
        <plasmid evidence="2">p17-15-vir-like</plasmid>
    </source>
</reference>
<dbReference type="EMBL" id="MN956836">
    <property type="protein sequence ID" value="QTX14760.1"/>
    <property type="molecule type" value="Genomic_DNA"/>
</dbReference>
<sequence>MVIAGCTDHYELGEYGKYSGDVRELPVRSFSAVLHGADADTVPVDHQHPPDDGSVEKNVTPDAPANTGHVTPEVWSAGNAGKQSFGDQTHTAATSTGAGMSSGGLLNAAVRSSMPSLSLGNNLQDTVSAAGRNDIGTTRQSTRMTSQGLSEAWSSAFQGQHSQNASITTQGGQKLVEDIATGISNGIGSNVGMSSDAIKGKAMAATLQAGGGYCSAAWFRYRKISRCSRCYALEKNHGCLERCASWANKQRFKIVRCC</sequence>
<evidence type="ECO:0000313" key="2">
    <source>
        <dbReference type="EMBL" id="QTX14760.1"/>
    </source>
</evidence>
<accession>A0A8B0SVH0</accession>
<feature type="region of interest" description="Disordered" evidence="1">
    <location>
        <begin position="40"/>
        <end position="63"/>
    </location>
</feature>
<evidence type="ECO:0000256" key="1">
    <source>
        <dbReference type="SAM" id="MobiDB-lite"/>
    </source>
</evidence>
<name>A0A8B0SVH0_KLEPN</name>
<geneLocation type="plasmid" evidence="2">
    <name>p17-15-vir-like</name>
</geneLocation>
<keyword evidence="2" id="KW-0614">Plasmid</keyword>
<dbReference type="AlphaFoldDB" id="A0A8B0SVH0"/>
<feature type="compositionally biased region" description="Basic and acidic residues" evidence="1">
    <location>
        <begin position="43"/>
        <end position="55"/>
    </location>
</feature>
<protein>
    <submittedName>
        <fullName evidence="2">Uncharacterized protein</fullName>
    </submittedName>
</protein>
<feature type="region of interest" description="Disordered" evidence="1">
    <location>
        <begin position="79"/>
        <end position="99"/>
    </location>
</feature>
<proteinExistence type="predicted"/>
<organism evidence="2">
    <name type="scientific">Klebsiella pneumoniae</name>
    <dbReference type="NCBI Taxonomy" id="573"/>
    <lineage>
        <taxon>Bacteria</taxon>
        <taxon>Pseudomonadati</taxon>
        <taxon>Pseudomonadota</taxon>
        <taxon>Gammaproteobacteria</taxon>
        <taxon>Enterobacterales</taxon>
        <taxon>Enterobacteriaceae</taxon>
        <taxon>Klebsiella/Raoultella group</taxon>
        <taxon>Klebsiella</taxon>
        <taxon>Klebsiella pneumoniae complex</taxon>
    </lineage>
</organism>
<feature type="compositionally biased region" description="Polar residues" evidence="1">
    <location>
        <begin position="81"/>
        <end position="90"/>
    </location>
</feature>